<evidence type="ECO:0000313" key="1">
    <source>
        <dbReference type="EMBL" id="KKU39636.1"/>
    </source>
</evidence>
<name>A0A0G1Q3M9_9BACT</name>
<protein>
    <submittedName>
        <fullName evidence="1">Uncharacterized protein</fullName>
    </submittedName>
</protein>
<proteinExistence type="predicted"/>
<reference evidence="1 2" key="1">
    <citation type="journal article" date="2015" name="Nature">
        <title>rRNA introns, odd ribosomes, and small enigmatic genomes across a large radiation of phyla.</title>
        <authorList>
            <person name="Brown C.T."/>
            <person name="Hug L.A."/>
            <person name="Thomas B.C."/>
            <person name="Sharon I."/>
            <person name="Castelle C.J."/>
            <person name="Singh A."/>
            <person name="Wilkins M.J."/>
            <person name="Williams K.H."/>
            <person name="Banfield J.F."/>
        </authorList>
    </citation>
    <scope>NUCLEOTIDE SEQUENCE [LARGE SCALE GENOMIC DNA]</scope>
</reference>
<accession>A0A0G1Q3M9</accession>
<organism evidence="1 2">
    <name type="scientific">Candidatus Azambacteria bacterium GW2011_GWE2_46_45</name>
    <dbReference type="NCBI Taxonomy" id="1618625"/>
    <lineage>
        <taxon>Bacteria</taxon>
        <taxon>Candidatus Azamiibacteriota</taxon>
    </lineage>
</organism>
<evidence type="ECO:0000313" key="2">
    <source>
        <dbReference type="Proteomes" id="UP000034202"/>
    </source>
</evidence>
<dbReference type="AlphaFoldDB" id="A0A0G1Q3M9"/>
<comment type="caution">
    <text evidence="1">The sequence shown here is derived from an EMBL/GenBank/DDBJ whole genome shotgun (WGS) entry which is preliminary data.</text>
</comment>
<dbReference type="EMBL" id="LCMQ01000033">
    <property type="protein sequence ID" value="KKU39636.1"/>
    <property type="molecule type" value="Genomic_DNA"/>
</dbReference>
<sequence>MKDYLFEETSDPLNRALGARPVEKIIEVKIIEPVRNLLVKGAENAESGIVANDSVKILAENNEIIVQRASRTPNAV</sequence>
<gene>
    <name evidence="1" type="ORF">UX55_C0033G0006</name>
</gene>
<dbReference type="Proteomes" id="UP000034202">
    <property type="component" value="Unassembled WGS sequence"/>
</dbReference>